<dbReference type="EMBL" id="CAMXCT020002652">
    <property type="protein sequence ID" value="CAL1152948.1"/>
    <property type="molecule type" value="Genomic_DNA"/>
</dbReference>
<organism evidence="3">
    <name type="scientific">Cladocopium goreaui</name>
    <dbReference type="NCBI Taxonomy" id="2562237"/>
    <lineage>
        <taxon>Eukaryota</taxon>
        <taxon>Sar</taxon>
        <taxon>Alveolata</taxon>
        <taxon>Dinophyceae</taxon>
        <taxon>Suessiales</taxon>
        <taxon>Symbiodiniaceae</taxon>
        <taxon>Cladocopium</taxon>
    </lineage>
</organism>
<dbReference type="EMBL" id="CAMXCT030002652">
    <property type="protein sequence ID" value="CAL4786885.1"/>
    <property type="molecule type" value="Genomic_DNA"/>
</dbReference>
<evidence type="ECO:0000256" key="2">
    <source>
        <dbReference type="SAM" id="MobiDB-lite"/>
    </source>
</evidence>
<proteinExistence type="predicted"/>
<dbReference type="OrthoDB" id="5632at2759"/>
<evidence type="ECO:0000313" key="3">
    <source>
        <dbReference type="EMBL" id="CAI3999573.1"/>
    </source>
</evidence>
<evidence type="ECO:0000313" key="5">
    <source>
        <dbReference type="Proteomes" id="UP001152797"/>
    </source>
</evidence>
<name>A0A9P1G4D0_9DINO</name>
<reference evidence="4" key="2">
    <citation type="submission" date="2024-04" db="EMBL/GenBank/DDBJ databases">
        <authorList>
            <person name="Chen Y."/>
            <person name="Shah S."/>
            <person name="Dougan E. K."/>
            <person name="Thang M."/>
            <person name="Chan C."/>
        </authorList>
    </citation>
    <scope>NUCLEOTIDE SEQUENCE [LARGE SCALE GENOMIC DNA]</scope>
</reference>
<reference evidence="3" key="1">
    <citation type="submission" date="2022-10" db="EMBL/GenBank/DDBJ databases">
        <authorList>
            <person name="Chen Y."/>
            <person name="Dougan E. K."/>
            <person name="Chan C."/>
            <person name="Rhodes N."/>
            <person name="Thang M."/>
        </authorList>
    </citation>
    <scope>NUCLEOTIDE SEQUENCE</scope>
</reference>
<accession>A0A9P1G4D0</accession>
<dbReference type="EMBL" id="CAMXCT010002652">
    <property type="protein sequence ID" value="CAI3999573.1"/>
    <property type="molecule type" value="Genomic_DNA"/>
</dbReference>
<comment type="caution">
    <text evidence="3">The sequence shown here is derived from an EMBL/GenBank/DDBJ whole genome shotgun (WGS) entry which is preliminary data.</text>
</comment>
<sequence length="405" mass="45681">MALALSEEPRTRPALGGARKLTPRPIPKCEDFYPSCLDSDENRWGADLRSAVTRLEARMHALEGQNLRSDRRAAELAGLTQALTEEQRALLIRLDRLEDLKRRDALQEHRTLALELRLTVSVAEEAQQKQQQRIRSLEESMGARLRKLEHGGGEMAAETDPSGRSLWPEVFGSQSRANDEAKDVSLVCDSLEAKLCGLTASVEEIQKQLVSVSRRCESPSLSVQVAEPGSPSLEKAGAMPFEEKLEQLEHFCLDLRETLEDRLLLVLADLEKQVPDLLQKFQRESEDGAERAEKLRELEVRVEMFCRRMSTQEERLQSCAERAEKSVALPQLRSLCREELQKKLSEEDLLGTTALVRKQQDALNEVQLQLQRLLDRLHLAGLRQGPCCCESLDADLPFVVLMDVA</sequence>
<keyword evidence="1" id="KW-0175">Coiled coil</keyword>
<evidence type="ECO:0000256" key="1">
    <source>
        <dbReference type="SAM" id="Coils"/>
    </source>
</evidence>
<dbReference type="Proteomes" id="UP001152797">
    <property type="component" value="Unassembled WGS sequence"/>
</dbReference>
<gene>
    <name evidence="3" type="ORF">C1SCF055_LOCUS25758</name>
</gene>
<evidence type="ECO:0000313" key="4">
    <source>
        <dbReference type="EMBL" id="CAL1152948.1"/>
    </source>
</evidence>
<keyword evidence="5" id="KW-1185">Reference proteome</keyword>
<dbReference type="AlphaFoldDB" id="A0A9P1G4D0"/>
<protein>
    <submittedName>
        <fullName evidence="3">Uncharacterized protein</fullName>
    </submittedName>
</protein>
<feature type="coiled-coil region" evidence="1">
    <location>
        <begin position="267"/>
        <end position="298"/>
    </location>
</feature>
<feature type="region of interest" description="Disordered" evidence="2">
    <location>
        <begin position="1"/>
        <end position="23"/>
    </location>
</feature>